<dbReference type="AlphaFoldDB" id="A0AAV2SM39"/>
<dbReference type="CDD" id="cd00754">
    <property type="entry name" value="Ubl_MoaD"/>
    <property type="match status" value="1"/>
</dbReference>
<sequence length="99" mass="10624">MPYSNIFLMAESATGRVSIHVVFFAGARERCGVNSASVSLSTRTDMGSILTDLYKIYPDLAELHNGLIVAHNHEYCTPGQPFTLAQGDEIAIIPPISGG</sequence>
<accession>A0AAV2SM39</accession>
<comment type="caution">
    <text evidence="2">The sequence shown here is derived from an EMBL/GenBank/DDBJ whole genome shotgun (WGS) entry which is preliminary data.</text>
</comment>
<dbReference type="InterPro" id="IPR016155">
    <property type="entry name" value="Mopterin_synth/thiamin_S_b"/>
</dbReference>
<protein>
    <recommendedName>
        <fullName evidence="4">Molybdopterin synthase sulfur carrier subunit</fullName>
    </recommendedName>
</protein>
<evidence type="ECO:0000313" key="2">
    <source>
        <dbReference type="EMBL" id="CAL4223865.1"/>
    </source>
</evidence>
<dbReference type="SUPFAM" id="SSF54285">
    <property type="entry name" value="MoaD/ThiS"/>
    <property type="match status" value="1"/>
</dbReference>
<keyword evidence="1" id="KW-0547">Nucleotide-binding</keyword>
<dbReference type="Pfam" id="PF02597">
    <property type="entry name" value="ThiS"/>
    <property type="match status" value="1"/>
</dbReference>
<reference evidence="2 3" key="1">
    <citation type="submission" date="2024-05" db="EMBL/GenBank/DDBJ databases">
        <authorList>
            <person name="Wallberg A."/>
        </authorList>
    </citation>
    <scope>NUCLEOTIDE SEQUENCE [LARGE SCALE GENOMIC DNA]</scope>
</reference>
<dbReference type="GO" id="GO:1990133">
    <property type="term" value="C:molybdopterin adenylyltransferase complex"/>
    <property type="evidence" value="ECO:0007669"/>
    <property type="project" value="TreeGrafter"/>
</dbReference>
<dbReference type="Proteomes" id="UP001497623">
    <property type="component" value="Unassembled WGS sequence"/>
</dbReference>
<dbReference type="PANTHER" id="PTHR33359:SF1">
    <property type="entry name" value="MOLYBDOPTERIN SYNTHASE SULFUR CARRIER SUBUNIT"/>
    <property type="match status" value="1"/>
</dbReference>
<dbReference type="InterPro" id="IPR044672">
    <property type="entry name" value="MOCS2A"/>
</dbReference>
<evidence type="ECO:0008006" key="4">
    <source>
        <dbReference type="Google" id="ProtNLM"/>
    </source>
</evidence>
<dbReference type="InterPro" id="IPR003749">
    <property type="entry name" value="ThiS/MoaD-like"/>
</dbReference>
<evidence type="ECO:0000313" key="3">
    <source>
        <dbReference type="Proteomes" id="UP001497623"/>
    </source>
</evidence>
<dbReference type="Gene3D" id="3.10.20.30">
    <property type="match status" value="1"/>
</dbReference>
<organism evidence="2 3">
    <name type="scientific">Meganyctiphanes norvegica</name>
    <name type="common">Northern krill</name>
    <name type="synonym">Thysanopoda norvegica</name>
    <dbReference type="NCBI Taxonomy" id="48144"/>
    <lineage>
        <taxon>Eukaryota</taxon>
        <taxon>Metazoa</taxon>
        <taxon>Ecdysozoa</taxon>
        <taxon>Arthropoda</taxon>
        <taxon>Crustacea</taxon>
        <taxon>Multicrustacea</taxon>
        <taxon>Malacostraca</taxon>
        <taxon>Eumalacostraca</taxon>
        <taxon>Eucarida</taxon>
        <taxon>Euphausiacea</taxon>
        <taxon>Euphausiidae</taxon>
        <taxon>Meganyctiphanes</taxon>
    </lineage>
</organism>
<dbReference type="InterPro" id="IPR012675">
    <property type="entry name" value="Beta-grasp_dom_sf"/>
</dbReference>
<evidence type="ECO:0000256" key="1">
    <source>
        <dbReference type="ARBA" id="ARBA00022741"/>
    </source>
</evidence>
<proteinExistence type="predicted"/>
<name>A0AAV2SM39_MEGNR</name>
<dbReference type="GO" id="GO:0000166">
    <property type="term" value="F:nucleotide binding"/>
    <property type="evidence" value="ECO:0007669"/>
    <property type="project" value="UniProtKB-KW"/>
</dbReference>
<dbReference type="PANTHER" id="PTHR33359">
    <property type="entry name" value="MOLYBDOPTERIN SYNTHASE SULFUR CARRIER SUBUNIT"/>
    <property type="match status" value="1"/>
</dbReference>
<gene>
    <name evidence="2" type="ORF">MNOR_LOCUS39275</name>
</gene>
<dbReference type="EMBL" id="CAXKWB010099763">
    <property type="protein sequence ID" value="CAL4223865.1"/>
    <property type="molecule type" value="Genomic_DNA"/>
</dbReference>
<keyword evidence="3" id="KW-1185">Reference proteome</keyword>
<dbReference type="GO" id="GO:0006777">
    <property type="term" value="P:Mo-molybdopterin cofactor biosynthetic process"/>
    <property type="evidence" value="ECO:0007669"/>
    <property type="project" value="InterPro"/>
</dbReference>